<evidence type="ECO:0000256" key="6">
    <source>
        <dbReference type="RuleBase" id="RU000481"/>
    </source>
</evidence>
<reference evidence="8" key="2">
    <citation type="journal article" date="2021" name="Microbiome">
        <title>Successional dynamics and alternative stable states in a saline activated sludge microbial community over 9 years.</title>
        <authorList>
            <person name="Wang Y."/>
            <person name="Ye J."/>
            <person name="Ju F."/>
            <person name="Liu L."/>
            <person name="Boyd J.A."/>
            <person name="Deng Y."/>
            <person name="Parks D.H."/>
            <person name="Jiang X."/>
            <person name="Yin X."/>
            <person name="Woodcroft B.J."/>
            <person name="Tyson G.W."/>
            <person name="Hugenholtz P."/>
            <person name="Polz M.F."/>
            <person name="Zhang T."/>
        </authorList>
    </citation>
    <scope>NUCLEOTIDE SEQUENCE</scope>
    <source>
        <strain evidence="8">HKST-UBA01</strain>
    </source>
</reference>
<comment type="similarity">
    <text evidence="2 6">Belongs to the class-I pyridoxal-phosphate-dependent aminotransferase family.</text>
</comment>
<dbReference type="GO" id="GO:0006520">
    <property type="term" value="P:amino acid metabolic process"/>
    <property type="evidence" value="ECO:0007669"/>
    <property type="project" value="InterPro"/>
</dbReference>
<dbReference type="InterPro" id="IPR004838">
    <property type="entry name" value="NHTrfase_class1_PyrdxlP-BS"/>
</dbReference>
<keyword evidence="3 6" id="KW-0032">Aminotransferase</keyword>
<evidence type="ECO:0000259" key="7">
    <source>
        <dbReference type="Pfam" id="PF00155"/>
    </source>
</evidence>
<dbReference type="InterPro" id="IPR004839">
    <property type="entry name" value="Aminotransferase_I/II_large"/>
</dbReference>
<dbReference type="Gene3D" id="3.90.1150.10">
    <property type="entry name" value="Aspartate Aminotransferase, domain 1"/>
    <property type="match status" value="1"/>
</dbReference>
<dbReference type="AlphaFoldDB" id="A0A956LY25"/>
<comment type="cofactor">
    <cofactor evidence="1 6">
        <name>pyridoxal 5'-phosphate</name>
        <dbReference type="ChEBI" id="CHEBI:597326"/>
    </cofactor>
</comment>
<dbReference type="GO" id="GO:0030170">
    <property type="term" value="F:pyridoxal phosphate binding"/>
    <property type="evidence" value="ECO:0007669"/>
    <property type="project" value="InterPro"/>
</dbReference>
<evidence type="ECO:0000256" key="1">
    <source>
        <dbReference type="ARBA" id="ARBA00001933"/>
    </source>
</evidence>
<dbReference type="SUPFAM" id="SSF53383">
    <property type="entry name" value="PLP-dependent transferases"/>
    <property type="match status" value="1"/>
</dbReference>
<dbReference type="InterPro" id="IPR015424">
    <property type="entry name" value="PyrdxlP-dep_Trfase"/>
</dbReference>
<dbReference type="Proteomes" id="UP000697710">
    <property type="component" value="Unassembled WGS sequence"/>
</dbReference>
<keyword evidence="4 6" id="KW-0808">Transferase</keyword>
<keyword evidence="5" id="KW-0663">Pyridoxal phosphate</keyword>
<evidence type="ECO:0000256" key="3">
    <source>
        <dbReference type="ARBA" id="ARBA00022576"/>
    </source>
</evidence>
<dbReference type="CDD" id="cd00609">
    <property type="entry name" value="AAT_like"/>
    <property type="match status" value="1"/>
</dbReference>
<dbReference type="GO" id="GO:0008483">
    <property type="term" value="F:transaminase activity"/>
    <property type="evidence" value="ECO:0007669"/>
    <property type="project" value="UniProtKB-KW"/>
</dbReference>
<evidence type="ECO:0000256" key="2">
    <source>
        <dbReference type="ARBA" id="ARBA00007441"/>
    </source>
</evidence>
<comment type="caution">
    <text evidence="8">The sequence shown here is derived from an EMBL/GenBank/DDBJ whole genome shotgun (WGS) entry which is preliminary data.</text>
</comment>
<dbReference type="PROSITE" id="PS00105">
    <property type="entry name" value="AA_TRANSFER_CLASS_1"/>
    <property type="match status" value="1"/>
</dbReference>
<evidence type="ECO:0000313" key="8">
    <source>
        <dbReference type="EMBL" id="MCA9726186.1"/>
    </source>
</evidence>
<evidence type="ECO:0000256" key="4">
    <source>
        <dbReference type="ARBA" id="ARBA00022679"/>
    </source>
</evidence>
<sequence>MNIGKPVSLNLNVRGLGHSATLAINERCAEMQREGRLVYRLGLGQSPFPVPQNVVEALRLHAPAKDYVDVRGLRELRESVAEFHRTRQLVGATAEHVLVGPGSKELLFLLQLVFYGEIIVPSPCWVSYTPQSRIVGRTVRTLPAGFEDRWQMTPDRLLELCEGENDHYRPRLLVLNYPANPHGLTYSRDELAAIAEVARRFQILLLSDEIYGELHHQGHHCSVAQFYPEGTIISSGLSKWCGAGGWRLGTFTFPAELDWLRESMAAVASETYTAVSAPIQHAAVVAFQGGASIERYLAHARRILAALGARCHGILDGAGLRVHPPEGAFYLFADFSPHAELLAARGIRTGRQLCAALLAETGVAILPGNDFERPAGELTARLAYVNFDGAKAMADSESIPLDQPLPDGYLDACCGATLRAMELVAEWVAAGAR</sequence>
<dbReference type="PANTHER" id="PTHR46383">
    <property type="entry name" value="ASPARTATE AMINOTRANSFERASE"/>
    <property type="match status" value="1"/>
</dbReference>
<dbReference type="Gene3D" id="3.40.640.10">
    <property type="entry name" value="Type I PLP-dependent aspartate aminotransferase-like (Major domain)"/>
    <property type="match status" value="1"/>
</dbReference>
<reference evidence="8" key="1">
    <citation type="submission" date="2020-04" db="EMBL/GenBank/DDBJ databases">
        <authorList>
            <person name="Zhang T."/>
        </authorList>
    </citation>
    <scope>NUCLEOTIDE SEQUENCE</scope>
    <source>
        <strain evidence="8">HKST-UBA01</strain>
    </source>
</reference>
<dbReference type="InterPro" id="IPR050596">
    <property type="entry name" value="AspAT/PAT-like"/>
</dbReference>
<dbReference type="PANTHER" id="PTHR46383:SF1">
    <property type="entry name" value="ASPARTATE AMINOTRANSFERASE"/>
    <property type="match status" value="1"/>
</dbReference>
<evidence type="ECO:0000313" key="9">
    <source>
        <dbReference type="Proteomes" id="UP000697710"/>
    </source>
</evidence>
<dbReference type="EMBL" id="JAGQHR010000009">
    <property type="protein sequence ID" value="MCA9726186.1"/>
    <property type="molecule type" value="Genomic_DNA"/>
</dbReference>
<protein>
    <recommendedName>
        <fullName evidence="6">Aminotransferase</fullName>
        <ecNumber evidence="6">2.6.1.-</ecNumber>
    </recommendedName>
</protein>
<dbReference type="Pfam" id="PF00155">
    <property type="entry name" value="Aminotran_1_2"/>
    <property type="match status" value="1"/>
</dbReference>
<proteinExistence type="inferred from homology"/>
<evidence type="ECO:0000256" key="5">
    <source>
        <dbReference type="ARBA" id="ARBA00022898"/>
    </source>
</evidence>
<dbReference type="InterPro" id="IPR015422">
    <property type="entry name" value="PyrdxlP-dep_Trfase_small"/>
</dbReference>
<accession>A0A956LY25</accession>
<gene>
    <name evidence="8" type="ORF">KC729_00780</name>
</gene>
<organism evidence="8 9">
    <name type="scientific">Eiseniibacteriota bacterium</name>
    <dbReference type="NCBI Taxonomy" id="2212470"/>
    <lineage>
        <taxon>Bacteria</taxon>
        <taxon>Candidatus Eiseniibacteriota</taxon>
    </lineage>
</organism>
<dbReference type="EC" id="2.6.1.-" evidence="6"/>
<dbReference type="InterPro" id="IPR015421">
    <property type="entry name" value="PyrdxlP-dep_Trfase_major"/>
</dbReference>
<feature type="domain" description="Aminotransferase class I/classII large" evidence="7">
    <location>
        <begin position="40"/>
        <end position="373"/>
    </location>
</feature>
<name>A0A956LY25_UNCEI</name>